<reference evidence="2 3" key="1">
    <citation type="journal article" date="2008" name="J. Bacteriol.">
        <title>The complete genome sequence of Thermococcus onnurineus NA1 reveals a mixed heterotrophic and carboxydotrophic metabolism.</title>
        <authorList>
            <person name="Lee H.S."/>
            <person name="Kang S.G."/>
            <person name="Bae S.S."/>
            <person name="Lim J.K."/>
            <person name="Cho Y."/>
            <person name="Kim Y.J."/>
            <person name="Jeon J.H."/>
            <person name="Cha S.S."/>
            <person name="Kwon K.K."/>
            <person name="Kim H.T."/>
            <person name="Park C.J."/>
            <person name="Lee H.W."/>
            <person name="Kim S.I."/>
            <person name="Chun J."/>
            <person name="Colwell R.R."/>
            <person name="Kim S.J."/>
            <person name="Lee J.H."/>
        </authorList>
    </citation>
    <scope>NUCLEOTIDE SEQUENCE [LARGE SCALE GENOMIC DNA]</scope>
    <source>
        <strain evidence="2 3">NA1</strain>
    </source>
</reference>
<keyword evidence="1" id="KW-0812">Transmembrane</keyword>
<accession>B6YTR3</accession>
<dbReference type="KEGG" id="ton:TON_1514"/>
<evidence type="ECO:0000313" key="2">
    <source>
        <dbReference type="EMBL" id="ACJ17004.1"/>
    </source>
</evidence>
<feature type="transmembrane region" description="Helical" evidence="1">
    <location>
        <begin position="101"/>
        <end position="125"/>
    </location>
</feature>
<dbReference type="AlphaFoldDB" id="B6YTR3"/>
<dbReference type="HOGENOM" id="CLU_1178178_0_0_2"/>
<feature type="transmembrane region" description="Helical" evidence="1">
    <location>
        <begin position="189"/>
        <end position="210"/>
    </location>
</feature>
<keyword evidence="1" id="KW-0472">Membrane</keyword>
<dbReference type="PATRIC" id="fig|523850.10.peg.1527"/>
<feature type="transmembrane region" description="Helical" evidence="1">
    <location>
        <begin position="7"/>
        <end position="27"/>
    </location>
</feature>
<sequence>MLTVERVIEHYFAVVIIVGGLSLPLGIKHTLRAWRTLPEVGWRGRSFGMGLLALVLASFLELPILLLESWLALAFTAGLVEETIKLLPLGFFRDSPGWEKWKLVIGTGLFLGLMEGILYTAGIIVLEEDVYLIGVRAVLIGLHTVWAAISIGFLLGGSGWERFYGLAFSMAAHTLYDLPPLAVVQGLSAGAVAVLGAVSTAFMLATPIMAKRAAELALKLAPEEEREELASEFTF</sequence>
<dbReference type="GeneID" id="7018551"/>
<feature type="transmembrane region" description="Helical" evidence="1">
    <location>
        <begin position="47"/>
        <end position="80"/>
    </location>
</feature>
<dbReference type="RefSeq" id="WP_012572476.1">
    <property type="nucleotide sequence ID" value="NC_011529.1"/>
</dbReference>
<dbReference type="EMBL" id="CP000855">
    <property type="protein sequence ID" value="ACJ17004.1"/>
    <property type="molecule type" value="Genomic_DNA"/>
</dbReference>
<dbReference type="Proteomes" id="UP000002727">
    <property type="component" value="Chromosome"/>
</dbReference>
<keyword evidence="1" id="KW-1133">Transmembrane helix</keyword>
<gene>
    <name evidence="2" type="ordered locus">TON_1514</name>
</gene>
<keyword evidence="3" id="KW-1185">Reference proteome</keyword>
<evidence type="ECO:0000313" key="3">
    <source>
        <dbReference type="Proteomes" id="UP000002727"/>
    </source>
</evidence>
<evidence type="ECO:0000256" key="1">
    <source>
        <dbReference type="SAM" id="Phobius"/>
    </source>
</evidence>
<protein>
    <submittedName>
        <fullName evidence="2">Hypothetical membrane protein, conserved</fullName>
    </submittedName>
</protein>
<name>B6YTR3_THEON</name>
<proteinExistence type="predicted"/>
<feature type="transmembrane region" description="Helical" evidence="1">
    <location>
        <begin position="131"/>
        <end position="156"/>
    </location>
</feature>
<dbReference type="eggNOG" id="arCOG10074">
    <property type="taxonomic scope" value="Archaea"/>
</dbReference>
<organism evidence="2 3">
    <name type="scientific">Thermococcus onnurineus (strain NA1)</name>
    <dbReference type="NCBI Taxonomy" id="523850"/>
    <lineage>
        <taxon>Archaea</taxon>
        <taxon>Methanobacteriati</taxon>
        <taxon>Methanobacteriota</taxon>
        <taxon>Thermococci</taxon>
        <taxon>Thermococcales</taxon>
        <taxon>Thermococcaceae</taxon>
        <taxon>Thermococcus</taxon>
    </lineage>
</organism>
<dbReference type="OrthoDB" id="102096at2157"/>